<evidence type="ECO:0000313" key="2">
    <source>
        <dbReference type="EMBL" id="CAD8880434.1"/>
    </source>
</evidence>
<name>A0A7S1FNY3_9STRA</name>
<dbReference type="EMBL" id="HBFR01010500">
    <property type="protein sequence ID" value="CAD8880434.1"/>
    <property type="molecule type" value="Transcribed_RNA"/>
</dbReference>
<feature type="compositionally biased region" description="Basic and acidic residues" evidence="1">
    <location>
        <begin position="76"/>
        <end position="85"/>
    </location>
</feature>
<reference evidence="2" key="1">
    <citation type="submission" date="2021-01" db="EMBL/GenBank/DDBJ databases">
        <authorList>
            <person name="Corre E."/>
            <person name="Pelletier E."/>
            <person name="Niang G."/>
            <person name="Scheremetjew M."/>
            <person name="Finn R."/>
            <person name="Kale V."/>
            <person name="Holt S."/>
            <person name="Cochrane G."/>
            <person name="Meng A."/>
            <person name="Brown T."/>
            <person name="Cohen L."/>
        </authorList>
    </citation>
    <scope>NUCLEOTIDE SEQUENCE</scope>
    <source>
        <strain evidence="2">308</strain>
    </source>
</reference>
<dbReference type="AlphaFoldDB" id="A0A7S1FNY3"/>
<proteinExistence type="predicted"/>
<organism evidence="2">
    <name type="scientific">Corethron hystrix</name>
    <dbReference type="NCBI Taxonomy" id="216773"/>
    <lineage>
        <taxon>Eukaryota</taxon>
        <taxon>Sar</taxon>
        <taxon>Stramenopiles</taxon>
        <taxon>Ochrophyta</taxon>
        <taxon>Bacillariophyta</taxon>
        <taxon>Coscinodiscophyceae</taxon>
        <taxon>Corethrophycidae</taxon>
        <taxon>Corethrales</taxon>
        <taxon>Corethraceae</taxon>
        <taxon>Corethron</taxon>
    </lineage>
</organism>
<feature type="compositionally biased region" description="Basic and acidic residues" evidence="1">
    <location>
        <begin position="43"/>
        <end position="52"/>
    </location>
</feature>
<feature type="region of interest" description="Disordered" evidence="1">
    <location>
        <begin position="21"/>
        <end position="94"/>
    </location>
</feature>
<gene>
    <name evidence="2" type="ORF">CHYS00102_LOCUS7620</name>
</gene>
<sequence>MEGSSVAGYSFYLNVIVISSNPNGADGSPKAEGAEPNGIFTPRKGDKTDTDPSKPITCAESETVKSDDTSATPLGDNEKSGESQPEKGGNLSASSHAKNALVGINTNPDDHVKKLVGKALAVYSPWSKGPGFQYHKSSNDDKKRVLGHIGKSMRSSVGNMSSNISKGVNAFVSNKTMISRAEKAVNEVIPVVNDEIGVEMSIRKRFQQGPVIVLEVDMKGCDLVALLDRTLGKEASDHYSNIIKGLEFLELESTKAKLEAEILPKFRTGLMRRMAEIIPKKIKTFEKSSDLEIQCIALEDFEEAKWLYNFLEFMEQMKQK</sequence>
<evidence type="ECO:0000256" key="1">
    <source>
        <dbReference type="SAM" id="MobiDB-lite"/>
    </source>
</evidence>
<accession>A0A7S1FNY3</accession>
<protein>
    <submittedName>
        <fullName evidence="2">Uncharacterized protein</fullName>
    </submittedName>
</protein>